<dbReference type="Gene3D" id="3.60.21.10">
    <property type="match status" value="1"/>
</dbReference>
<dbReference type="GO" id="GO:0016787">
    <property type="term" value="F:hydrolase activity"/>
    <property type="evidence" value="ECO:0007669"/>
    <property type="project" value="InterPro"/>
</dbReference>
<dbReference type="CDD" id="cd07385">
    <property type="entry name" value="MPP_YkuE_C"/>
    <property type="match status" value="1"/>
</dbReference>
<feature type="transmembrane region" description="Helical" evidence="1">
    <location>
        <begin position="38"/>
        <end position="59"/>
    </location>
</feature>
<protein>
    <submittedName>
        <fullName evidence="3">Metallophosphoesterase</fullName>
    </submittedName>
</protein>
<feature type="transmembrane region" description="Helical" evidence="1">
    <location>
        <begin position="65"/>
        <end position="87"/>
    </location>
</feature>
<dbReference type="InterPro" id="IPR051158">
    <property type="entry name" value="Metallophosphoesterase_sf"/>
</dbReference>
<dbReference type="InterPro" id="IPR029052">
    <property type="entry name" value="Metallo-depent_PP-like"/>
</dbReference>
<evidence type="ECO:0000313" key="3">
    <source>
        <dbReference type="EMBL" id="KAB2934823.1"/>
    </source>
</evidence>
<dbReference type="InterPro" id="IPR004843">
    <property type="entry name" value="Calcineurin-like_PHP"/>
</dbReference>
<dbReference type="PANTHER" id="PTHR31302:SF0">
    <property type="entry name" value="TRANSMEMBRANE PROTEIN WITH METALLOPHOSPHOESTERASE DOMAIN"/>
    <property type="match status" value="1"/>
</dbReference>
<reference evidence="3 4" key="1">
    <citation type="submission" date="2019-10" db="EMBL/GenBank/DDBJ databases">
        <title>Extracellular Electron Transfer in a Candidatus Methanoperedens spp. Enrichment Culture.</title>
        <authorList>
            <person name="Berger S."/>
            <person name="Rangel Shaw D."/>
            <person name="Berben T."/>
            <person name="In 'T Zandt M."/>
            <person name="Frank J."/>
            <person name="Reimann J."/>
            <person name="Jetten M.S.M."/>
            <person name="Welte C.U."/>
        </authorList>
    </citation>
    <scope>NUCLEOTIDE SEQUENCE [LARGE SCALE GENOMIC DNA]</scope>
    <source>
        <strain evidence="3">SB12</strain>
    </source>
</reference>
<dbReference type="Pfam" id="PF00149">
    <property type="entry name" value="Metallophos"/>
    <property type="match status" value="1"/>
</dbReference>
<keyword evidence="1" id="KW-0812">Transmembrane</keyword>
<dbReference type="EMBL" id="WBUI01000002">
    <property type="protein sequence ID" value="KAB2934823.1"/>
    <property type="molecule type" value="Genomic_DNA"/>
</dbReference>
<feature type="domain" description="Calcineurin-like phosphoesterase" evidence="2">
    <location>
        <begin position="150"/>
        <end position="318"/>
    </location>
</feature>
<name>A0A833H471_9LEPT</name>
<dbReference type="AlphaFoldDB" id="A0A833H471"/>
<dbReference type="Proteomes" id="UP000460298">
    <property type="component" value="Unassembled WGS sequence"/>
</dbReference>
<evidence type="ECO:0000259" key="2">
    <source>
        <dbReference type="Pfam" id="PF00149"/>
    </source>
</evidence>
<keyword evidence="1" id="KW-0472">Membrane</keyword>
<evidence type="ECO:0000313" key="4">
    <source>
        <dbReference type="Proteomes" id="UP000460298"/>
    </source>
</evidence>
<proteinExistence type="predicted"/>
<organism evidence="3 4">
    <name type="scientific">Leptonema illini</name>
    <dbReference type="NCBI Taxonomy" id="183"/>
    <lineage>
        <taxon>Bacteria</taxon>
        <taxon>Pseudomonadati</taxon>
        <taxon>Spirochaetota</taxon>
        <taxon>Spirochaetia</taxon>
        <taxon>Leptospirales</taxon>
        <taxon>Leptospiraceae</taxon>
        <taxon>Leptonema</taxon>
    </lineage>
</organism>
<accession>A0A833H471</accession>
<comment type="caution">
    <text evidence="3">The sequence shown here is derived from an EMBL/GenBank/DDBJ whole genome shotgun (WGS) entry which is preliminary data.</text>
</comment>
<dbReference type="PANTHER" id="PTHR31302">
    <property type="entry name" value="TRANSMEMBRANE PROTEIN WITH METALLOPHOSPHOESTERASE DOMAIN-RELATED"/>
    <property type="match status" value="1"/>
</dbReference>
<keyword evidence="1" id="KW-1133">Transmembrane helix</keyword>
<evidence type="ECO:0000256" key="1">
    <source>
        <dbReference type="SAM" id="Phobius"/>
    </source>
</evidence>
<feature type="transmembrane region" description="Helical" evidence="1">
    <location>
        <begin position="107"/>
        <end position="129"/>
    </location>
</feature>
<dbReference type="SUPFAM" id="SSF56300">
    <property type="entry name" value="Metallo-dependent phosphatases"/>
    <property type="match status" value="1"/>
</dbReference>
<gene>
    <name evidence="3" type="ORF">F9K24_03335</name>
</gene>
<feature type="transmembrane region" description="Helical" evidence="1">
    <location>
        <begin position="6"/>
        <end position="26"/>
    </location>
</feature>
<sequence>MRTIIFFSIFVTVFALMNAYVHFRFVQRLAIPDIYRHIGTGLVVFLFVCQLMYAASFRFDVFPGTVFLVLGTAIGFSFMLFVVALGYDILRTATDLILRPNGGRLRLALDGVALLVMSVYLVSGLVGGMRDPAWVHVRVPVSVPEHKAFHIVQLSDVHVGHVIKKPFVERLVARINESVPDIVVITGDLVDRDPDSIADDLAPLAGLKTRYGVYFAAGNHEYFHRPLRSLEILRGLGVKVLDDESTVIHDESGKAILNIVGLRDPVGRSMQILLPDPDKAFASVNRDLPTIVLAHQPVWINEIERFKPDLVLSGHTHGGQIFPFSYLVYLNQPYLNGLHSYQDDRFIYISRGTGFWGPPIRVLAQSEITELVLSEE</sequence>